<evidence type="ECO:0000313" key="17">
    <source>
        <dbReference type="EMBL" id="KAK9009960.1"/>
    </source>
</evidence>
<comment type="similarity">
    <text evidence="3">Belongs to the P4HA family.</text>
</comment>
<dbReference type="InterPro" id="IPR003582">
    <property type="entry name" value="ShKT_dom"/>
</dbReference>
<keyword evidence="12" id="KW-0408">Iron</keyword>
<evidence type="ECO:0000256" key="13">
    <source>
        <dbReference type="ARBA" id="ARBA00023136"/>
    </source>
</evidence>
<evidence type="ECO:0000313" key="18">
    <source>
        <dbReference type="Proteomes" id="UP001396334"/>
    </source>
</evidence>
<evidence type="ECO:0000256" key="3">
    <source>
        <dbReference type="ARBA" id="ARBA00006511"/>
    </source>
</evidence>
<evidence type="ECO:0000256" key="11">
    <source>
        <dbReference type="ARBA" id="ARBA00023002"/>
    </source>
</evidence>
<feature type="chain" id="PRO_5046814602" description="procollagen-proline 4-dioxygenase" evidence="15">
    <location>
        <begin position="26"/>
        <end position="307"/>
    </location>
</feature>
<reference evidence="17 18" key="1">
    <citation type="journal article" date="2024" name="G3 (Bethesda)">
        <title>Genome assembly of Hibiscus sabdariffa L. provides insights into metabolisms of medicinal natural products.</title>
        <authorList>
            <person name="Kim T."/>
        </authorList>
    </citation>
    <scope>NUCLEOTIDE SEQUENCE [LARGE SCALE GENOMIC DNA]</scope>
    <source>
        <strain evidence="17">TK-2024</strain>
        <tissue evidence="17">Old leaves</tissue>
    </source>
</reference>
<keyword evidence="9" id="KW-0735">Signal-anchor</keyword>
<dbReference type="Gene3D" id="2.60.120.620">
    <property type="entry name" value="q2cbj1_9rhob like domain"/>
    <property type="match status" value="1"/>
</dbReference>
<keyword evidence="6" id="KW-0479">Metal-binding</keyword>
<keyword evidence="10" id="KW-1133">Transmembrane helix</keyword>
<evidence type="ECO:0000256" key="10">
    <source>
        <dbReference type="ARBA" id="ARBA00022989"/>
    </source>
</evidence>
<accession>A0ABR2RAH9</accession>
<name>A0ABR2RAH9_9ROSI</name>
<dbReference type="EC" id="1.14.11.2" evidence="4"/>
<comment type="subcellular location">
    <subcellularLocation>
        <location evidence="2">Endoplasmic reticulum membrane</location>
        <topology evidence="2">Single-pass type II membrane protein</topology>
    </subcellularLocation>
</comment>
<comment type="caution">
    <text evidence="17">The sequence shown here is derived from an EMBL/GenBank/DDBJ whole genome shotgun (WGS) entry which is preliminary data.</text>
</comment>
<keyword evidence="11" id="KW-0560">Oxidoreductase</keyword>
<feature type="domain" description="ShKT" evidence="16">
    <location>
        <begin position="267"/>
        <end position="307"/>
    </location>
</feature>
<evidence type="ECO:0000256" key="5">
    <source>
        <dbReference type="ARBA" id="ARBA00022692"/>
    </source>
</evidence>
<keyword evidence="8" id="KW-0223">Dioxygenase</keyword>
<evidence type="ECO:0000256" key="8">
    <source>
        <dbReference type="ARBA" id="ARBA00022964"/>
    </source>
</evidence>
<keyword evidence="15" id="KW-0732">Signal</keyword>
<proteinExistence type="inferred from homology"/>
<evidence type="ECO:0000256" key="1">
    <source>
        <dbReference type="ARBA" id="ARBA00001961"/>
    </source>
</evidence>
<keyword evidence="13" id="KW-0472">Membrane</keyword>
<dbReference type="InterPro" id="IPR045054">
    <property type="entry name" value="P4HA-like"/>
</dbReference>
<dbReference type="PROSITE" id="PS51670">
    <property type="entry name" value="SHKT"/>
    <property type="match status" value="1"/>
</dbReference>
<comment type="cofactor">
    <cofactor evidence="1">
        <name>L-ascorbate</name>
        <dbReference type="ChEBI" id="CHEBI:38290"/>
    </cofactor>
</comment>
<evidence type="ECO:0000256" key="15">
    <source>
        <dbReference type="SAM" id="SignalP"/>
    </source>
</evidence>
<evidence type="ECO:0000256" key="9">
    <source>
        <dbReference type="ARBA" id="ARBA00022968"/>
    </source>
</evidence>
<sequence length="307" mass="34401">MASLASNFLLLLLFTFSFFNFSAESRKELKDKEVIQLRHSVQSNVVDPSRVLQLLWRPRVFQYSGFLSDEECDHLISLGHGVKEGFPGINDVRANVGTNRQLATSETLLSTDDTVLAMIEERISAWTFLPKENGSPLSVRRYELEEAGQNLTYFGNKSMWAINEPLMATVILYLSNVTGGGEILFPQAEPKSETWSDCAKTSNFQKPVKGNAVLFFTTHLNGSPDGSSSHARCPVLEGEMWRAIKFFYLRAVAREKTSFDFGRNDECSDEDASCPHWAAIGECHRNPVFMVGSTDYYGTCRKSCNAC</sequence>
<evidence type="ECO:0000256" key="4">
    <source>
        <dbReference type="ARBA" id="ARBA00012269"/>
    </source>
</evidence>
<dbReference type="EMBL" id="JBBPBN010000024">
    <property type="protein sequence ID" value="KAK9009960.1"/>
    <property type="molecule type" value="Genomic_DNA"/>
</dbReference>
<evidence type="ECO:0000256" key="7">
    <source>
        <dbReference type="ARBA" id="ARBA00022824"/>
    </source>
</evidence>
<feature type="signal peptide" evidence="15">
    <location>
        <begin position="1"/>
        <end position="25"/>
    </location>
</feature>
<keyword evidence="7" id="KW-0256">Endoplasmic reticulum</keyword>
<comment type="catalytic activity">
    <reaction evidence="14">
        <text>L-prolyl-[collagen] + 2-oxoglutarate + O2 = trans-4-hydroxy-L-prolyl-[collagen] + succinate + CO2</text>
        <dbReference type="Rhea" id="RHEA:18945"/>
        <dbReference type="Rhea" id="RHEA-COMP:11676"/>
        <dbReference type="Rhea" id="RHEA-COMP:11680"/>
        <dbReference type="ChEBI" id="CHEBI:15379"/>
        <dbReference type="ChEBI" id="CHEBI:16526"/>
        <dbReference type="ChEBI" id="CHEBI:16810"/>
        <dbReference type="ChEBI" id="CHEBI:30031"/>
        <dbReference type="ChEBI" id="CHEBI:50342"/>
        <dbReference type="ChEBI" id="CHEBI:61965"/>
        <dbReference type="EC" id="1.14.11.2"/>
    </reaction>
</comment>
<dbReference type="PANTHER" id="PTHR10869:SF102">
    <property type="entry name" value="PROLYL 4-HYDROXYLASE 12-RELATED"/>
    <property type="match status" value="1"/>
</dbReference>
<dbReference type="InterPro" id="IPR006620">
    <property type="entry name" value="Pro_4_hyd_alph"/>
</dbReference>
<evidence type="ECO:0000256" key="14">
    <source>
        <dbReference type="ARBA" id="ARBA00049169"/>
    </source>
</evidence>
<gene>
    <name evidence="17" type="ORF">V6N11_036481</name>
</gene>
<dbReference type="SMART" id="SM00702">
    <property type="entry name" value="P4Hc"/>
    <property type="match status" value="1"/>
</dbReference>
<evidence type="ECO:0000256" key="2">
    <source>
        <dbReference type="ARBA" id="ARBA00004648"/>
    </source>
</evidence>
<organism evidence="17 18">
    <name type="scientific">Hibiscus sabdariffa</name>
    <name type="common">roselle</name>
    <dbReference type="NCBI Taxonomy" id="183260"/>
    <lineage>
        <taxon>Eukaryota</taxon>
        <taxon>Viridiplantae</taxon>
        <taxon>Streptophyta</taxon>
        <taxon>Embryophyta</taxon>
        <taxon>Tracheophyta</taxon>
        <taxon>Spermatophyta</taxon>
        <taxon>Magnoliopsida</taxon>
        <taxon>eudicotyledons</taxon>
        <taxon>Gunneridae</taxon>
        <taxon>Pentapetalae</taxon>
        <taxon>rosids</taxon>
        <taxon>malvids</taxon>
        <taxon>Malvales</taxon>
        <taxon>Malvaceae</taxon>
        <taxon>Malvoideae</taxon>
        <taxon>Hibiscus</taxon>
    </lineage>
</organism>
<keyword evidence="18" id="KW-1185">Reference proteome</keyword>
<evidence type="ECO:0000256" key="6">
    <source>
        <dbReference type="ARBA" id="ARBA00022723"/>
    </source>
</evidence>
<dbReference type="SMART" id="SM00254">
    <property type="entry name" value="ShKT"/>
    <property type="match status" value="1"/>
</dbReference>
<evidence type="ECO:0000256" key="12">
    <source>
        <dbReference type="ARBA" id="ARBA00023004"/>
    </source>
</evidence>
<evidence type="ECO:0000259" key="16">
    <source>
        <dbReference type="PROSITE" id="PS51670"/>
    </source>
</evidence>
<keyword evidence="5" id="KW-0812">Transmembrane</keyword>
<dbReference type="PANTHER" id="PTHR10869">
    <property type="entry name" value="PROLYL 4-HYDROXYLASE ALPHA SUBUNIT"/>
    <property type="match status" value="1"/>
</dbReference>
<protein>
    <recommendedName>
        <fullName evidence="4">procollagen-proline 4-dioxygenase</fullName>
        <ecNumber evidence="4">1.14.11.2</ecNumber>
    </recommendedName>
</protein>
<dbReference type="Proteomes" id="UP001396334">
    <property type="component" value="Unassembled WGS sequence"/>
</dbReference>